<sequence>MERINISQNDKILKILRDLEKDLEAGNISKKEYQSQKREYSQQLETLEAADRIKMMRGQKNAEKSLDHWAEKNKAEKDQIEEEELVKKYVTTPKTSGTHQNNSQSSKSKIGALAAVFLALAFFIGSGFGVYILDLPTTATDGTVLVNDTAFPTFENSANITQNTQVTTVTQSPTEDTPSNGGDSPGNGDSPGDGGNTGGGGTPPETPAP</sequence>
<keyword evidence="5" id="KW-1185">Reference proteome</keyword>
<keyword evidence="3" id="KW-0472">Membrane</keyword>
<feature type="region of interest" description="Disordered" evidence="2">
    <location>
        <begin position="162"/>
        <end position="209"/>
    </location>
</feature>
<reference evidence="4" key="1">
    <citation type="submission" date="2020-07" db="EMBL/GenBank/DDBJ databases">
        <title>Methanobacterium. sp. MethCan genome.</title>
        <authorList>
            <person name="Postec A."/>
            <person name="Quemeneur M."/>
        </authorList>
    </citation>
    <scope>NUCLEOTIDE SEQUENCE</scope>
    <source>
        <strain evidence="4">MethCAN</strain>
    </source>
</reference>
<feature type="transmembrane region" description="Helical" evidence="3">
    <location>
        <begin position="110"/>
        <end position="133"/>
    </location>
</feature>
<proteinExistence type="predicted"/>
<evidence type="ECO:0000313" key="5">
    <source>
        <dbReference type="Proteomes" id="UP000681041"/>
    </source>
</evidence>
<protein>
    <submittedName>
        <fullName evidence="4">Uncharacterized protein</fullName>
    </submittedName>
</protein>
<evidence type="ECO:0000256" key="2">
    <source>
        <dbReference type="SAM" id="MobiDB-lite"/>
    </source>
</evidence>
<evidence type="ECO:0000313" key="4">
    <source>
        <dbReference type="EMBL" id="QUH23216.1"/>
    </source>
</evidence>
<name>A0A8T8K3V5_9EURY</name>
<feature type="compositionally biased region" description="Gly residues" evidence="2">
    <location>
        <begin position="183"/>
        <end position="202"/>
    </location>
</feature>
<dbReference type="KEGG" id="meme:HYG87_05245"/>
<evidence type="ECO:0000256" key="1">
    <source>
        <dbReference type="SAM" id="Coils"/>
    </source>
</evidence>
<keyword evidence="1" id="KW-0175">Coiled coil</keyword>
<dbReference type="EMBL" id="CP058560">
    <property type="protein sequence ID" value="QUH23216.1"/>
    <property type="molecule type" value="Genomic_DNA"/>
</dbReference>
<gene>
    <name evidence="4" type="ORF">HYG87_05245</name>
</gene>
<dbReference type="GeneID" id="64820148"/>
<dbReference type="AlphaFoldDB" id="A0A8T8K3V5"/>
<feature type="compositionally biased region" description="Low complexity" evidence="2">
    <location>
        <begin position="162"/>
        <end position="182"/>
    </location>
</feature>
<dbReference type="RefSeq" id="WP_211534163.1">
    <property type="nucleotide sequence ID" value="NZ_CP058560.1"/>
</dbReference>
<keyword evidence="3" id="KW-1133">Transmembrane helix</keyword>
<accession>A0A8T8K3V5</accession>
<dbReference type="Proteomes" id="UP000681041">
    <property type="component" value="Chromosome"/>
</dbReference>
<feature type="coiled-coil region" evidence="1">
    <location>
        <begin position="16"/>
        <end position="50"/>
    </location>
</feature>
<keyword evidence="3" id="KW-0812">Transmembrane</keyword>
<organism evidence="4 5">
    <name type="scientific">Methanobacterium alkalithermotolerans</name>
    <dbReference type="NCBI Taxonomy" id="2731220"/>
    <lineage>
        <taxon>Archaea</taxon>
        <taxon>Methanobacteriati</taxon>
        <taxon>Methanobacteriota</taxon>
        <taxon>Methanomada group</taxon>
        <taxon>Methanobacteria</taxon>
        <taxon>Methanobacteriales</taxon>
        <taxon>Methanobacteriaceae</taxon>
        <taxon>Methanobacterium</taxon>
    </lineage>
</organism>
<evidence type="ECO:0000256" key="3">
    <source>
        <dbReference type="SAM" id="Phobius"/>
    </source>
</evidence>